<dbReference type="PROSITE" id="PS00893">
    <property type="entry name" value="NUDIX_BOX"/>
    <property type="match status" value="1"/>
</dbReference>
<sequence>MKERMEDNQMELWDVYNEKREKTGRTHVRGSVPPLAEGDYHIVIDVWTFLPDGRLLLSQRDPAKPSGLLWESTGGSITTGESSRIGAVREVEEELGLFINPDELVLLGEIIRNDSLIDVYATQLPQMIDVSDLSYQVGEVIDAQLVTKEQFFELAEEGVLTKNMLTRYELYKNVLDTFFEKN</sequence>
<evidence type="ECO:0000313" key="3">
    <source>
        <dbReference type="EMBL" id="OZS78069.1"/>
    </source>
</evidence>
<organism evidence="3 4">
    <name type="scientific">Tetzosporium hominis</name>
    <dbReference type="NCBI Taxonomy" id="2020506"/>
    <lineage>
        <taxon>Bacteria</taxon>
        <taxon>Bacillati</taxon>
        <taxon>Bacillota</taxon>
        <taxon>Bacilli</taxon>
        <taxon>Bacillales</taxon>
        <taxon>Caryophanaceae</taxon>
        <taxon>Tetzosporium</taxon>
    </lineage>
</organism>
<dbReference type="SUPFAM" id="SSF55811">
    <property type="entry name" value="Nudix"/>
    <property type="match status" value="1"/>
</dbReference>
<feature type="domain" description="Nudix hydrolase" evidence="2">
    <location>
        <begin position="39"/>
        <end position="168"/>
    </location>
</feature>
<dbReference type="CDD" id="cd04693">
    <property type="entry name" value="NUDIX_Hydrolase"/>
    <property type="match status" value="1"/>
</dbReference>
<name>A0A264W3C3_9BACL</name>
<dbReference type="PROSITE" id="PS51462">
    <property type="entry name" value="NUDIX"/>
    <property type="match status" value="1"/>
</dbReference>
<dbReference type="Pfam" id="PF00293">
    <property type="entry name" value="NUDIX"/>
    <property type="match status" value="1"/>
</dbReference>
<dbReference type="OrthoDB" id="9786032at2"/>
<dbReference type="Gene3D" id="3.90.79.10">
    <property type="entry name" value="Nucleoside Triphosphate Pyrophosphohydrolase"/>
    <property type="match status" value="1"/>
</dbReference>
<keyword evidence="4" id="KW-1185">Reference proteome</keyword>
<keyword evidence="1" id="KW-0378">Hydrolase</keyword>
<evidence type="ECO:0000259" key="2">
    <source>
        <dbReference type="PROSITE" id="PS51462"/>
    </source>
</evidence>
<dbReference type="InterPro" id="IPR015797">
    <property type="entry name" value="NUDIX_hydrolase-like_dom_sf"/>
</dbReference>
<comment type="caution">
    <text evidence="3">The sequence shown here is derived from an EMBL/GenBank/DDBJ whole genome shotgun (WGS) entry which is preliminary data.</text>
</comment>
<protein>
    <recommendedName>
        <fullName evidence="2">Nudix hydrolase domain-containing protein</fullName>
    </recommendedName>
</protein>
<accession>A0A264W3C3</accession>
<proteinExistence type="predicted"/>
<reference evidence="3 4" key="1">
    <citation type="submission" date="2017-07" db="EMBL/GenBank/DDBJ databases">
        <title>Tetzosporium hominis gen.nov. sp.nov.</title>
        <authorList>
            <person name="Tetz G."/>
            <person name="Tetz V."/>
        </authorList>
    </citation>
    <scope>NUCLEOTIDE SEQUENCE [LARGE SCALE GENOMIC DNA]</scope>
    <source>
        <strain evidence="3 4">VT-49</strain>
    </source>
</reference>
<dbReference type="InterPro" id="IPR000086">
    <property type="entry name" value="NUDIX_hydrolase_dom"/>
</dbReference>
<evidence type="ECO:0000256" key="1">
    <source>
        <dbReference type="ARBA" id="ARBA00022801"/>
    </source>
</evidence>
<dbReference type="EMBL" id="NOKQ01000204">
    <property type="protein sequence ID" value="OZS78069.1"/>
    <property type="molecule type" value="Genomic_DNA"/>
</dbReference>
<dbReference type="GO" id="GO:0016787">
    <property type="term" value="F:hydrolase activity"/>
    <property type="evidence" value="ECO:0007669"/>
    <property type="project" value="UniProtKB-KW"/>
</dbReference>
<evidence type="ECO:0000313" key="4">
    <source>
        <dbReference type="Proteomes" id="UP000217065"/>
    </source>
</evidence>
<gene>
    <name evidence="3" type="ORF">CF394_07495</name>
</gene>
<dbReference type="AlphaFoldDB" id="A0A264W3C3"/>
<dbReference type="Proteomes" id="UP000217065">
    <property type="component" value="Unassembled WGS sequence"/>
</dbReference>
<dbReference type="InterPro" id="IPR020084">
    <property type="entry name" value="NUDIX_hydrolase_CS"/>
</dbReference>